<evidence type="ECO:0000256" key="4">
    <source>
        <dbReference type="ARBA" id="ARBA00023014"/>
    </source>
</evidence>
<dbReference type="InterPro" id="IPR007197">
    <property type="entry name" value="rSAM"/>
</dbReference>
<evidence type="ECO:0000259" key="6">
    <source>
        <dbReference type="Pfam" id="PF04055"/>
    </source>
</evidence>
<dbReference type="GO" id="GO:0051536">
    <property type="term" value="F:iron-sulfur cluster binding"/>
    <property type="evidence" value="ECO:0007669"/>
    <property type="project" value="UniProtKB-KW"/>
</dbReference>
<accession>A0A445MQK6</accession>
<sequence>MRPEGSTSYQDYQELYSSCRLCPRNCNISRRGGVCVPKKGFCGETDQLRVGYIGPHFGEEPPITGTNGSGTVFLSGCSLKCSFCQNHQISHHGLGTSIGPVELFNKIQDMIGTHHVHNINFVTPDHFFPHIFYIVSLLRKLGLDIPIVFNTSGYQSVEMLKHAEEHSDIYLPDYKYSDSSMAARLSKCPDYPAVALDAISEMLRQKGFLDACLSDLDIAKKGVLVRHLILPGQVENSINALTSLFLEFGAQLPISLMSQYHPVLPHADECLNRSVSKEEFDQVLSHANDLGFEHLFVQFPETGSDDLQETSPFLPDFRLEKPFRQ</sequence>
<gene>
    <name evidence="7" type="ORF">PITCH_A1010020</name>
</gene>
<keyword evidence="2 5" id="KW-0479">Metal-binding</keyword>
<feature type="binding site" evidence="5">
    <location>
        <position position="84"/>
    </location>
    <ligand>
        <name>[4Fe-4S] cluster</name>
        <dbReference type="ChEBI" id="CHEBI:49883"/>
        <note>4Fe-4S-S-AdoMet</note>
    </ligand>
</feature>
<dbReference type="SFLD" id="SFLDS00029">
    <property type="entry name" value="Radical_SAM"/>
    <property type="match status" value="1"/>
</dbReference>
<dbReference type="InterPro" id="IPR016431">
    <property type="entry name" value="Pyrv-formate_lyase-activ_prd"/>
</dbReference>
<keyword evidence="4 5" id="KW-0411">Iron-sulfur</keyword>
<keyword evidence="3 5" id="KW-0408">Iron</keyword>
<evidence type="ECO:0000256" key="2">
    <source>
        <dbReference type="ARBA" id="ARBA00022723"/>
    </source>
</evidence>
<comment type="cofactor">
    <cofactor evidence="5">
        <name>[4Fe-4S] cluster</name>
        <dbReference type="ChEBI" id="CHEBI:49883"/>
    </cofactor>
    <text evidence="5">Binds 1 [4Fe-4S] cluster. The cluster is coordinated with 3 cysteines and an exchangeable S-adenosyl-L-methionine.</text>
</comment>
<evidence type="ECO:0000256" key="5">
    <source>
        <dbReference type="PIRSR" id="PIRSR004869-50"/>
    </source>
</evidence>
<name>A0A445MQK6_9BACT</name>
<dbReference type="PANTHER" id="PTHR43075">
    <property type="entry name" value="FORMATE LYASE ACTIVATING ENZYME, PUTATIVE (AFU_ORTHOLOGUE AFUA_2G15630)-RELATED"/>
    <property type="match status" value="1"/>
</dbReference>
<evidence type="ECO:0000313" key="7">
    <source>
        <dbReference type="EMBL" id="SPD71750.1"/>
    </source>
</evidence>
<dbReference type="PANTHER" id="PTHR43075:SF1">
    <property type="entry name" value="FORMATE LYASE ACTIVATING ENZYME, PUTATIVE (AFU_ORTHOLOGUE AFUA_2G15630)-RELATED"/>
    <property type="match status" value="1"/>
</dbReference>
<dbReference type="InterPro" id="IPR013785">
    <property type="entry name" value="Aldolase_TIM"/>
</dbReference>
<dbReference type="GO" id="GO:0003824">
    <property type="term" value="F:catalytic activity"/>
    <property type="evidence" value="ECO:0007669"/>
    <property type="project" value="InterPro"/>
</dbReference>
<reference evidence="7" key="1">
    <citation type="submission" date="2018-01" db="EMBL/GenBank/DDBJ databases">
        <authorList>
            <person name="Regsiter A."/>
            <person name="William W."/>
        </authorList>
    </citation>
    <scope>NUCLEOTIDE SEQUENCE</scope>
    <source>
        <strain evidence="7">TRIP AH-1</strain>
    </source>
</reference>
<keyword evidence="1 5" id="KW-0949">S-adenosyl-L-methionine</keyword>
<feature type="binding site" evidence="5">
    <location>
        <position position="77"/>
    </location>
    <ligand>
        <name>[4Fe-4S] cluster</name>
        <dbReference type="ChEBI" id="CHEBI:49883"/>
        <note>4Fe-4S-S-AdoMet</note>
    </ligand>
</feature>
<dbReference type="SFLD" id="SFLDG01099">
    <property type="entry name" value="Uncharacterised_Radical_SAM_Su"/>
    <property type="match status" value="1"/>
</dbReference>
<dbReference type="EMBL" id="OJIN01000004">
    <property type="protein sequence ID" value="SPD71750.1"/>
    <property type="molecule type" value="Genomic_DNA"/>
</dbReference>
<feature type="domain" description="Radical SAM core" evidence="6">
    <location>
        <begin position="73"/>
        <end position="171"/>
    </location>
</feature>
<dbReference type="Gene3D" id="3.20.20.70">
    <property type="entry name" value="Aldolase class I"/>
    <property type="match status" value="1"/>
</dbReference>
<organism evidence="7">
    <name type="scientific">uncultured Desulfobacterium sp</name>
    <dbReference type="NCBI Taxonomy" id="201089"/>
    <lineage>
        <taxon>Bacteria</taxon>
        <taxon>Pseudomonadati</taxon>
        <taxon>Thermodesulfobacteriota</taxon>
        <taxon>Desulfobacteria</taxon>
        <taxon>Desulfobacterales</taxon>
        <taxon>Desulfobacteriaceae</taxon>
        <taxon>Desulfobacterium</taxon>
        <taxon>environmental samples</taxon>
    </lineage>
</organism>
<proteinExistence type="predicted"/>
<dbReference type="InterPro" id="IPR040085">
    <property type="entry name" value="MJ0674-like"/>
</dbReference>
<dbReference type="PIRSF" id="PIRSF004869">
    <property type="entry name" value="PflX_prd"/>
    <property type="match status" value="1"/>
</dbReference>
<protein>
    <submittedName>
        <fullName evidence="7">Radical SAM domain-containing protein</fullName>
    </submittedName>
</protein>
<feature type="binding site" evidence="5">
    <location>
        <position position="81"/>
    </location>
    <ligand>
        <name>[4Fe-4S] cluster</name>
        <dbReference type="ChEBI" id="CHEBI:49883"/>
        <note>4Fe-4S-S-AdoMet</note>
    </ligand>
</feature>
<dbReference type="GO" id="GO:0046872">
    <property type="term" value="F:metal ion binding"/>
    <property type="evidence" value="ECO:0007669"/>
    <property type="project" value="UniProtKB-KW"/>
</dbReference>
<evidence type="ECO:0000256" key="1">
    <source>
        <dbReference type="ARBA" id="ARBA00022691"/>
    </source>
</evidence>
<dbReference type="InterPro" id="IPR058240">
    <property type="entry name" value="rSAM_sf"/>
</dbReference>
<dbReference type="AlphaFoldDB" id="A0A445MQK6"/>
<dbReference type="SUPFAM" id="SSF102114">
    <property type="entry name" value="Radical SAM enzymes"/>
    <property type="match status" value="1"/>
</dbReference>
<dbReference type="Pfam" id="PF04055">
    <property type="entry name" value="Radical_SAM"/>
    <property type="match status" value="1"/>
</dbReference>
<evidence type="ECO:0000256" key="3">
    <source>
        <dbReference type="ARBA" id="ARBA00023004"/>
    </source>
</evidence>